<evidence type="ECO:0000256" key="4">
    <source>
        <dbReference type="ARBA" id="ARBA00023033"/>
    </source>
</evidence>
<evidence type="ECO:0000313" key="6">
    <source>
        <dbReference type="EMBL" id="GHO93813.1"/>
    </source>
</evidence>
<dbReference type="InterPro" id="IPR050172">
    <property type="entry name" value="SsuD_RutA_monooxygenase"/>
</dbReference>
<evidence type="ECO:0000256" key="2">
    <source>
        <dbReference type="ARBA" id="ARBA00022643"/>
    </source>
</evidence>
<feature type="domain" description="Luciferase-like" evidence="5">
    <location>
        <begin position="39"/>
        <end position="264"/>
    </location>
</feature>
<protein>
    <submittedName>
        <fullName evidence="6">LLM class F420-dependent oxidoreductase</fullName>
    </submittedName>
</protein>
<dbReference type="PANTHER" id="PTHR42847">
    <property type="entry name" value="ALKANESULFONATE MONOOXYGENASE"/>
    <property type="match status" value="1"/>
</dbReference>
<dbReference type="GO" id="GO:0008726">
    <property type="term" value="F:alkanesulfonate monooxygenase activity"/>
    <property type="evidence" value="ECO:0007669"/>
    <property type="project" value="TreeGrafter"/>
</dbReference>
<dbReference type="InterPro" id="IPR036661">
    <property type="entry name" value="Luciferase-like_sf"/>
</dbReference>
<keyword evidence="3" id="KW-0560">Oxidoreductase</keyword>
<dbReference type="AlphaFoldDB" id="A0A8J3IHM9"/>
<dbReference type="CDD" id="cd01097">
    <property type="entry name" value="Tetrahydromethanopterin_reductase"/>
    <property type="match status" value="1"/>
</dbReference>
<sequence length="295" mass="33535">MANIEFGLIIRPSTFTLPINPYDLHEYNCRCIQAVSQVFTTIWVEDHLQWGNDVTLECFTTMSYLAAMFPHFRIGSIVLSQSYRNPALVAKMIANLHFLSGGRCILGIGAGWKADEHIAYGYPMPDKERWEQLEEAIVIIRSMWMEQAATFVGKHYQIHNVYCEPRPSPSIPLLIGGGGERRTLPLVARYADWWNYNSCPVEEYAHKVAVLKEHCRRIGRDFAEITLTYSGTVNVSEDPAEIVSASPRYVIAGTSSEVIERLNRYCDVGVRHLMLRFSGFQALEHFVATVAPHFM</sequence>
<comment type="caution">
    <text evidence="6">The sequence shown here is derived from an EMBL/GenBank/DDBJ whole genome shotgun (WGS) entry which is preliminary data.</text>
</comment>
<dbReference type="Gene3D" id="3.20.20.30">
    <property type="entry name" value="Luciferase-like domain"/>
    <property type="match status" value="1"/>
</dbReference>
<proteinExistence type="predicted"/>
<dbReference type="RefSeq" id="WP_220204583.1">
    <property type="nucleotide sequence ID" value="NZ_BNJK01000001.1"/>
</dbReference>
<dbReference type="SUPFAM" id="SSF51679">
    <property type="entry name" value="Bacterial luciferase-like"/>
    <property type="match status" value="1"/>
</dbReference>
<keyword evidence="1" id="KW-0285">Flavoprotein</keyword>
<keyword evidence="4" id="KW-0503">Monooxygenase</keyword>
<dbReference type="Pfam" id="PF00296">
    <property type="entry name" value="Bac_luciferase"/>
    <property type="match status" value="1"/>
</dbReference>
<dbReference type="EMBL" id="BNJK01000001">
    <property type="protein sequence ID" value="GHO93813.1"/>
    <property type="molecule type" value="Genomic_DNA"/>
</dbReference>
<dbReference type="GO" id="GO:0046306">
    <property type="term" value="P:alkanesulfonate catabolic process"/>
    <property type="evidence" value="ECO:0007669"/>
    <property type="project" value="TreeGrafter"/>
</dbReference>
<accession>A0A8J3IHM9</accession>
<keyword evidence="2" id="KW-0288">FMN</keyword>
<gene>
    <name evidence="6" type="ORF">KSF_038610</name>
</gene>
<keyword evidence="7" id="KW-1185">Reference proteome</keyword>
<organism evidence="6 7">
    <name type="scientific">Reticulibacter mediterranei</name>
    <dbReference type="NCBI Taxonomy" id="2778369"/>
    <lineage>
        <taxon>Bacteria</taxon>
        <taxon>Bacillati</taxon>
        <taxon>Chloroflexota</taxon>
        <taxon>Ktedonobacteria</taxon>
        <taxon>Ktedonobacterales</taxon>
        <taxon>Reticulibacteraceae</taxon>
        <taxon>Reticulibacter</taxon>
    </lineage>
</organism>
<name>A0A8J3IHM9_9CHLR</name>
<evidence type="ECO:0000259" key="5">
    <source>
        <dbReference type="Pfam" id="PF00296"/>
    </source>
</evidence>
<dbReference type="PANTHER" id="PTHR42847:SF8">
    <property type="entry name" value="CONSERVED PROTEIN"/>
    <property type="match status" value="1"/>
</dbReference>
<evidence type="ECO:0000313" key="7">
    <source>
        <dbReference type="Proteomes" id="UP000597444"/>
    </source>
</evidence>
<evidence type="ECO:0000256" key="1">
    <source>
        <dbReference type="ARBA" id="ARBA00022630"/>
    </source>
</evidence>
<reference evidence="6" key="1">
    <citation type="submission" date="2020-10" db="EMBL/GenBank/DDBJ databases">
        <title>Taxonomic study of unclassified bacteria belonging to the class Ktedonobacteria.</title>
        <authorList>
            <person name="Yabe S."/>
            <person name="Wang C.M."/>
            <person name="Zheng Y."/>
            <person name="Sakai Y."/>
            <person name="Cavaletti L."/>
            <person name="Monciardini P."/>
            <person name="Donadio S."/>
        </authorList>
    </citation>
    <scope>NUCLEOTIDE SEQUENCE</scope>
    <source>
        <strain evidence="6">ID150040</strain>
    </source>
</reference>
<dbReference type="InterPro" id="IPR011251">
    <property type="entry name" value="Luciferase-like_dom"/>
</dbReference>
<dbReference type="Proteomes" id="UP000597444">
    <property type="component" value="Unassembled WGS sequence"/>
</dbReference>
<evidence type="ECO:0000256" key="3">
    <source>
        <dbReference type="ARBA" id="ARBA00023002"/>
    </source>
</evidence>